<dbReference type="PANTHER" id="PTHR42944">
    <property type="entry name" value="ADENINE DNA GLYCOSYLASE"/>
    <property type="match status" value="1"/>
</dbReference>
<evidence type="ECO:0000313" key="17">
    <source>
        <dbReference type="Proteomes" id="UP000249061"/>
    </source>
</evidence>
<dbReference type="Proteomes" id="UP000249061">
    <property type="component" value="Unassembled WGS sequence"/>
</dbReference>
<evidence type="ECO:0000256" key="4">
    <source>
        <dbReference type="ARBA" id="ARBA00012045"/>
    </source>
</evidence>
<evidence type="ECO:0000259" key="15">
    <source>
        <dbReference type="SMART" id="SM00478"/>
    </source>
</evidence>
<dbReference type="GO" id="GO:0032357">
    <property type="term" value="F:oxidized purine DNA binding"/>
    <property type="evidence" value="ECO:0007669"/>
    <property type="project" value="TreeGrafter"/>
</dbReference>
<dbReference type="EMBL" id="QFQP01000008">
    <property type="protein sequence ID" value="PZR14043.1"/>
    <property type="molecule type" value="Genomic_DNA"/>
</dbReference>
<evidence type="ECO:0000256" key="1">
    <source>
        <dbReference type="ARBA" id="ARBA00000843"/>
    </source>
</evidence>
<comment type="function">
    <text evidence="2">Adenine glycosylase active on G-A mispairs. MutY also corrects error-prone DNA synthesis past GO lesions which are due to the oxidatively damaged form of guanine: 7,8-dihydro-8-oxoguanine (8-oxo-dGTP).</text>
</comment>
<reference evidence="16 17" key="1">
    <citation type="submission" date="2017-08" db="EMBL/GenBank/DDBJ databases">
        <title>Infants hospitalized years apart are colonized by the same room-sourced microbial strains.</title>
        <authorList>
            <person name="Brooks B."/>
            <person name="Olm M.R."/>
            <person name="Firek B.A."/>
            <person name="Baker R."/>
            <person name="Thomas B.C."/>
            <person name="Morowitz M.J."/>
            <person name="Banfield J.F."/>
        </authorList>
    </citation>
    <scope>NUCLEOTIDE SEQUENCE [LARGE SCALE GENOMIC DNA]</scope>
    <source>
        <strain evidence="16">S2_003_000_R2_14</strain>
    </source>
</reference>
<comment type="caution">
    <text evidence="16">The sequence shown here is derived from an EMBL/GenBank/DDBJ whole genome shotgun (WGS) entry which is preliminary data.</text>
</comment>
<dbReference type="NCBIfam" id="TIGR01084">
    <property type="entry name" value="mutY"/>
    <property type="match status" value="1"/>
</dbReference>
<dbReference type="Gene3D" id="1.10.1670.10">
    <property type="entry name" value="Helix-hairpin-Helix base-excision DNA repair enzymes (C-terminal)"/>
    <property type="match status" value="1"/>
</dbReference>
<dbReference type="GO" id="GO:0006284">
    <property type="term" value="P:base-excision repair"/>
    <property type="evidence" value="ECO:0007669"/>
    <property type="project" value="UniProtKB-UniRule"/>
</dbReference>
<dbReference type="EC" id="3.2.2.31" evidence="4 14"/>
<dbReference type="FunFam" id="1.10.1670.10:FF:000002">
    <property type="entry name" value="Adenine DNA glycosylase"/>
    <property type="match status" value="1"/>
</dbReference>
<dbReference type="GO" id="GO:0006298">
    <property type="term" value="P:mismatch repair"/>
    <property type="evidence" value="ECO:0007669"/>
    <property type="project" value="TreeGrafter"/>
</dbReference>
<keyword evidence="9" id="KW-0378">Hydrolase</keyword>
<evidence type="ECO:0000256" key="6">
    <source>
        <dbReference type="ARBA" id="ARBA00022485"/>
    </source>
</evidence>
<comment type="catalytic activity">
    <reaction evidence="1 14">
        <text>Hydrolyzes free adenine bases from 7,8-dihydro-8-oxoguanine:adenine mismatched double-stranded DNA, leaving an apurinic site.</text>
        <dbReference type="EC" id="3.2.2.31"/>
    </reaction>
</comment>
<gene>
    <name evidence="16" type="primary">mutY</name>
    <name evidence="16" type="ORF">DI536_11565</name>
</gene>
<dbReference type="InterPro" id="IPR023170">
    <property type="entry name" value="HhH_base_excis_C"/>
</dbReference>
<evidence type="ECO:0000256" key="5">
    <source>
        <dbReference type="ARBA" id="ARBA00022023"/>
    </source>
</evidence>
<dbReference type="GO" id="GO:0046872">
    <property type="term" value="F:metal ion binding"/>
    <property type="evidence" value="ECO:0007669"/>
    <property type="project" value="UniProtKB-UniRule"/>
</dbReference>
<dbReference type="SUPFAM" id="SSF48150">
    <property type="entry name" value="DNA-glycosylase"/>
    <property type="match status" value="1"/>
</dbReference>
<keyword evidence="6" id="KW-0004">4Fe-4S</keyword>
<dbReference type="InterPro" id="IPR003265">
    <property type="entry name" value="HhH-GPD_domain"/>
</dbReference>
<evidence type="ECO:0000256" key="7">
    <source>
        <dbReference type="ARBA" id="ARBA00022723"/>
    </source>
</evidence>
<evidence type="ECO:0000256" key="12">
    <source>
        <dbReference type="ARBA" id="ARBA00023204"/>
    </source>
</evidence>
<dbReference type="GO" id="GO:0034039">
    <property type="term" value="F:8-oxo-7,8-dihydroguanine DNA N-glycosylase activity"/>
    <property type="evidence" value="ECO:0007669"/>
    <property type="project" value="TreeGrafter"/>
</dbReference>
<evidence type="ECO:0000256" key="9">
    <source>
        <dbReference type="ARBA" id="ARBA00022801"/>
    </source>
</evidence>
<dbReference type="PROSITE" id="PS00764">
    <property type="entry name" value="ENDONUCLEASE_III_1"/>
    <property type="match status" value="1"/>
</dbReference>
<dbReference type="InterPro" id="IPR029119">
    <property type="entry name" value="MutY_C"/>
</dbReference>
<dbReference type="SMART" id="SM00525">
    <property type="entry name" value="FES"/>
    <property type="match status" value="1"/>
</dbReference>
<dbReference type="FunFam" id="1.10.340.30:FF:000002">
    <property type="entry name" value="Adenine DNA glycosylase"/>
    <property type="match status" value="1"/>
</dbReference>
<protein>
    <recommendedName>
        <fullName evidence="5 14">Adenine DNA glycosylase</fullName>
        <ecNumber evidence="4 14">3.2.2.31</ecNumber>
    </recommendedName>
</protein>
<evidence type="ECO:0000256" key="3">
    <source>
        <dbReference type="ARBA" id="ARBA00008343"/>
    </source>
</evidence>
<dbReference type="GO" id="GO:0000701">
    <property type="term" value="F:purine-specific mismatch base pair DNA N-glycosylase activity"/>
    <property type="evidence" value="ECO:0007669"/>
    <property type="project" value="UniProtKB-EC"/>
</dbReference>
<dbReference type="GO" id="GO:0035485">
    <property type="term" value="F:adenine/guanine mispair binding"/>
    <property type="evidence" value="ECO:0007669"/>
    <property type="project" value="TreeGrafter"/>
</dbReference>
<dbReference type="InterPro" id="IPR044298">
    <property type="entry name" value="MIG/MutY"/>
</dbReference>
<dbReference type="InterPro" id="IPR011257">
    <property type="entry name" value="DNA_glycosylase"/>
</dbReference>
<dbReference type="InterPro" id="IPR015797">
    <property type="entry name" value="NUDIX_hydrolase-like_dom_sf"/>
</dbReference>
<keyword evidence="11" id="KW-0411">Iron-sulfur</keyword>
<keyword evidence="10 14" id="KW-0408">Iron</keyword>
<feature type="domain" description="HhH-GPD" evidence="15">
    <location>
        <begin position="46"/>
        <end position="197"/>
    </location>
</feature>
<dbReference type="Gene3D" id="3.90.79.10">
    <property type="entry name" value="Nucleoside Triphosphate Pyrophosphohydrolase"/>
    <property type="match status" value="1"/>
</dbReference>
<dbReference type="PANTHER" id="PTHR42944:SF1">
    <property type="entry name" value="ADENINE DNA GLYCOSYLASE"/>
    <property type="match status" value="1"/>
</dbReference>
<evidence type="ECO:0000256" key="13">
    <source>
        <dbReference type="ARBA" id="ARBA00023295"/>
    </source>
</evidence>
<dbReference type="Pfam" id="PF00730">
    <property type="entry name" value="HhH-GPD"/>
    <property type="match status" value="1"/>
</dbReference>
<dbReference type="CDD" id="cd00056">
    <property type="entry name" value="ENDO3c"/>
    <property type="match status" value="1"/>
</dbReference>
<comment type="similarity">
    <text evidence="3 14">Belongs to the Nth/MutY family.</text>
</comment>
<dbReference type="SMART" id="SM00478">
    <property type="entry name" value="ENDO3c"/>
    <property type="match status" value="1"/>
</dbReference>
<proteinExistence type="inferred from homology"/>
<dbReference type="GO" id="GO:0051539">
    <property type="term" value="F:4 iron, 4 sulfur cluster binding"/>
    <property type="evidence" value="ECO:0007669"/>
    <property type="project" value="UniProtKB-UniRule"/>
</dbReference>
<evidence type="ECO:0000256" key="14">
    <source>
        <dbReference type="RuleBase" id="RU365096"/>
    </source>
</evidence>
<comment type="cofactor">
    <cofactor evidence="14">
        <name>[4Fe-4S] cluster</name>
        <dbReference type="ChEBI" id="CHEBI:49883"/>
    </cofactor>
    <text evidence="14">Binds 1 [4Fe-4S] cluster.</text>
</comment>
<dbReference type="AlphaFoldDB" id="A0A2W5TL68"/>
<dbReference type="InterPro" id="IPR005760">
    <property type="entry name" value="A/G_AdeGlyc_MutY"/>
</dbReference>
<keyword evidence="8 14" id="KW-0227">DNA damage</keyword>
<evidence type="ECO:0000313" key="16">
    <source>
        <dbReference type="EMBL" id="PZR14043.1"/>
    </source>
</evidence>
<sequence length="349" mass="38752">MSAVERAQAVKLELRGQLLRWFDRTQRDLPWRRTKDPYGIWVSEVMLQQTQVDRVVHYWERFLARFPDVRALAAAEVKDVLGLWSGLGYYSRARNLHRAAQVIATTHGGEVPDSVDALLELPGFGRYTAGAVSSIAFGLEAPLVDGNVARVLSRLLEIEGAPGEREREKTLWAAATTLVSGERPGDWNQSLMELGATVCTPQNPLCLLCPVRASCGAFLHGRVDELPPPKKAAKRKRLELRVAVARRGKDVLLARREEKGLFGGLWELPSTEAELSVALGTQVIVGPEMLVLERTLTHRDLVLHAHPVTMPAKLARPPAGYVEWRWVPTNEVAALGMSSAMREVLRQLT</sequence>
<evidence type="ECO:0000256" key="10">
    <source>
        <dbReference type="ARBA" id="ARBA00023004"/>
    </source>
</evidence>
<dbReference type="Pfam" id="PF14815">
    <property type="entry name" value="NUDIX_4"/>
    <property type="match status" value="1"/>
</dbReference>
<evidence type="ECO:0000256" key="2">
    <source>
        <dbReference type="ARBA" id="ARBA00002933"/>
    </source>
</evidence>
<dbReference type="Gene3D" id="1.10.340.30">
    <property type="entry name" value="Hypothetical protein, domain 2"/>
    <property type="match status" value="1"/>
</dbReference>
<dbReference type="InterPro" id="IPR003651">
    <property type="entry name" value="Endonuclease3_FeS-loop_motif"/>
</dbReference>
<keyword evidence="12" id="KW-0234">DNA repair</keyword>
<organism evidence="16 17">
    <name type="scientific">Archangium gephyra</name>
    <dbReference type="NCBI Taxonomy" id="48"/>
    <lineage>
        <taxon>Bacteria</taxon>
        <taxon>Pseudomonadati</taxon>
        <taxon>Myxococcota</taxon>
        <taxon>Myxococcia</taxon>
        <taxon>Myxococcales</taxon>
        <taxon>Cystobacterineae</taxon>
        <taxon>Archangiaceae</taxon>
        <taxon>Archangium</taxon>
    </lineage>
</organism>
<keyword evidence="7" id="KW-0479">Metal-binding</keyword>
<name>A0A2W5TL68_9BACT</name>
<keyword evidence="13 14" id="KW-0326">Glycosidase</keyword>
<evidence type="ECO:0000256" key="8">
    <source>
        <dbReference type="ARBA" id="ARBA00022763"/>
    </source>
</evidence>
<dbReference type="CDD" id="cd03431">
    <property type="entry name" value="NUDIX_DNA_Glycosylase_C-MutY"/>
    <property type="match status" value="1"/>
</dbReference>
<dbReference type="SUPFAM" id="SSF55811">
    <property type="entry name" value="Nudix"/>
    <property type="match status" value="1"/>
</dbReference>
<dbReference type="InterPro" id="IPR004035">
    <property type="entry name" value="Endouclease-III_FeS-bd_BS"/>
</dbReference>
<accession>A0A2W5TL68</accession>
<evidence type="ECO:0000256" key="11">
    <source>
        <dbReference type="ARBA" id="ARBA00023014"/>
    </source>
</evidence>